<dbReference type="PANTHER" id="PTHR33066:SF2">
    <property type="entry name" value="FILAGGRIN-2-LIKE"/>
    <property type="match status" value="1"/>
</dbReference>
<feature type="region of interest" description="Disordered" evidence="3">
    <location>
        <begin position="350"/>
        <end position="400"/>
    </location>
</feature>
<feature type="compositionally biased region" description="Polar residues" evidence="3">
    <location>
        <begin position="744"/>
        <end position="755"/>
    </location>
</feature>
<keyword evidence="6" id="KW-1185">Reference proteome</keyword>
<dbReference type="Proteomes" id="UP001529510">
    <property type="component" value="Unassembled WGS sequence"/>
</dbReference>
<comment type="caution">
    <text evidence="5">The sequence shown here is derived from an EMBL/GenBank/DDBJ whole genome shotgun (WGS) entry which is preliminary data.</text>
</comment>
<feature type="compositionally biased region" description="Polar residues" evidence="3">
    <location>
        <begin position="93"/>
        <end position="107"/>
    </location>
</feature>
<evidence type="ECO:0000256" key="2">
    <source>
        <dbReference type="ARBA" id="ARBA00023172"/>
    </source>
</evidence>
<feature type="region of interest" description="Disordered" evidence="3">
    <location>
        <begin position="1010"/>
        <end position="1032"/>
    </location>
</feature>
<evidence type="ECO:0000313" key="5">
    <source>
        <dbReference type="EMBL" id="KAL0149369.1"/>
    </source>
</evidence>
<sequence length="1385" mass="148120">MSLRPCASLCGSFLASLDGHDRCLTCLGREHTEAAFTDGSCVHCERMTMAASKSRLSFARRLPSSSSRGKSLSRQGFSAAAVRHLGDLQVTVENVPSASKAPRTSVSPRGPVELPKQYTSPLAGPSVSFGAPQEVEMSASASEGESEGEADVLAEQRPSAVAVPSEADAELSAMLFQAAREIGLEVPKTPPADPSRLDDWYLGRSSAATPRSPPVPEVYEELVRTWQAPHSSRPRPSSSPLATLDGGAAKGYVAVPQVERAVAVHLCPRGAATWRDRPHLPSKACKLSSALAGRAYHAAGHAATALHAMATLQVYQAKALKYLHEGGLDQGAMQELCAATDESDGTFPWPGDVHTSGSGATPMVNPGPDGRRRQSMLSRRSHLPGSRRRRSNTSSLAVTLPPCPRGLNLRLPVAEGAPLRLQNHRLFPPLRHTMPDWRPDGVDEPAAGEGHRPPLRDRPGTPAEELRSVPDAGTPEVQEIALGGMTTSTSPIPVEGRKPLCIQTLPSAHGSTVPTNSQKELIFSPLGLRPRVPVSSNALLPRIRTRRSILPAREPGKKKERRVKTHPGSSSPESVPSQAAVQDAHDEAHINMHSLPGLVRSHRPEGRVLSRLDSTPTQTLPTVCFRGSSVSVQSASIWPVPLSPCLYEGHGSCLIPPLADGHSHAQLSRRLASHSSLARCVVRTQGPGAPAPQPFGPSGQPREEQTLPSAEDLFSRCGAGLGQHDSPPHQQARTVSAELSELIQTQNSGSSQNISEAPGAYGSCSRGDATGLASYETASALVTRSSPEMGMAPWHTPDWHFPAVSPPVQPVVRPGLSSGRSPSGTSLQASCGLHGCLFHGLGCCMQRASSLGLLDRTSTAMAYQLPRVVGCASCAASLPTDAAPQARACSHRQHCDRSLYQPPRWSSLPSHVTTRPPSAPVESDVAEIATCRSHSRRTQPCSRPALTAVHPSWRMATPPPGSPADLEPFRQSPDRSVRFPRILPLPAILLPQRGSPQQGCTGTQLASGVQVRLSPSEPPCTDTVQDQGGRGAGSAGCAILAHPDLVSRPRFPCGSPSLEDPLEERSSFSGDGHNLAPASRPLEPARLAPGRDASDLSGLSQAVIDTISQSRAPSTRQAYALRWGLFVDWCSSRREDPQRCPIAVVLSFLQEKLERRLSPSTLKVYVAAIAAYHDAVDGASLGKHQLVVRFLRGARRVNPPRPHLIPSWDLSVTLRGLREAPFEPLASVELKYLSLKTALLTTLTSIKRVPTTPFRDQVVNLQALPLEEADPASALLCPVRALRIYVDRTRHFRRTEQLFVCFGGQQKGNAVSKQRLAHWVVDAISLSYQNQGEPCPLGVRAHSTRSVASSYALAHGASLADICRAAGWATPNTFARFYNLRVEAV</sequence>
<evidence type="ECO:0000259" key="4">
    <source>
        <dbReference type="PROSITE" id="PS51900"/>
    </source>
</evidence>
<feature type="region of interest" description="Disordered" evidence="3">
    <location>
        <begin position="545"/>
        <end position="584"/>
    </location>
</feature>
<dbReference type="SUPFAM" id="SSF56349">
    <property type="entry name" value="DNA breaking-rejoining enzymes"/>
    <property type="match status" value="1"/>
</dbReference>
<evidence type="ECO:0000313" key="6">
    <source>
        <dbReference type="Proteomes" id="UP001529510"/>
    </source>
</evidence>
<feature type="compositionally biased region" description="Polar residues" evidence="3">
    <location>
        <begin position="567"/>
        <end position="580"/>
    </location>
</feature>
<reference evidence="5 6" key="1">
    <citation type="submission" date="2024-05" db="EMBL/GenBank/DDBJ databases">
        <title>Genome sequencing and assembly of Indian major carp, Cirrhinus mrigala (Hamilton, 1822).</title>
        <authorList>
            <person name="Mohindra V."/>
            <person name="Chowdhury L.M."/>
            <person name="Lal K."/>
            <person name="Jena J.K."/>
        </authorList>
    </citation>
    <scope>NUCLEOTIDE SEQUENCE [LARGE SCALE GENOMIC DNA]</scope>
    <source>
        <strain evidence="5">CM1030</strain>
        <tissue evidence="5">Blood</tissue>
    </source>
</reference>
<organism evidence="5 6">
    <name type="scientific">Cirrhinus mrigala</name>
    <name type="common">Mrigala</name>
    <dbReference type="NCBI Taxonomy" id="683832"/>
    <lineage>
        <taxon>Eukaryota</taxon>
        <taxon>Metazoa</taxon>
        <taxon>Chordata</taxon>
        <taxon>Craniata</taxon>
        <taxon>Vertebrata</taxon>
        <taxon>Euteleostomi</taxon>
        <taxon>Actinopterygii</taxon>
        <taxon>Neopterygii</taxon>
        <taxon>Teleostei</taxon>
        <taxon>Ostariophysi</taxon>
        <taxon>Cypriniformes</taxon>
        <taxon>Cyprinidae</taxon>
        <taxon>Labeoninae</taxon>
        <taxon>Labeonini</taxon>
        <taxon>Cirrhinus</taxon>
    </lineage>
</organism>
<dbReference type="Gene3D" id="1.10.443.10">
    <property type="entry name" value="Intergrase catalytic core"/>
    <property type="match status" value="1"/>
</dbReference>
<accession>A0ABD0MGM4</accession>
<feature type="compositionally biased region" description="Basic and acidic residues" evidence="3">
    <location>
        <begin position="449"/>
        <end position="468"/>
    </location>
</feature>
<dbReference type="InterPro" id="IPR011010">
    <property type="entry name" value="DNA_brk_join_enz"/>
</dbReference>
<feature type="non-terminal residue" evidence="5">
    <location>
        <position position="1385"/>
    </location>
</feature>
<evidence type="ECO:0000256" key="1">
    <source>
        <dbReference type="ARBA" id="ARBA00023125"/>
    </source>
</evidence>
<dbReference type="InterPro" id="IPR013762">
    <property type="entry name" value="Integrase-like_cat_sf"/>
</dbReference>
<dbReference type="PANTHER" id="PTHR33066">
    <property type="entry name" value="INTEGRASE_SAM-LIKE_N DOMAIN-CONTAINING PROTEIN"/>
    <property type="match status" value="1"/>
</dbReference>
<feature type="region of interest" description="Disordered" evidence="3">
    <location>
        <begin position="744"/>
        <end position="763"/>
    </location>
</feature>
<dbReference type="GO" id="GO:0006310">
    <property type="term" value="P:DNA recombination"/>
    <property type="evidence" value="ECO:0007669"/>
    <property type="project" value="UniProtKB-KW"/>
</dbReference>
<feature type="domain" description="Core-binding (CB)" evidence="4">
    <location>
        <begin position="1094"/>
        <end position="1177"/>
    </location>
</feature>
<feature type="compositionally biased region" description="Basic residues" evidence="3">
    <location>
        <begin position="379"/>
        <end position="391"/>
    </location>
</feature>
<feature type="region of interest" description="Disordered" evidence="3">
    <location>
        <begin position="93"/>
        <end position="129"/>
    </location>
</feature>
<protein>
    <recommendedName>
        <fullName evidence="4">Core-binding (CB) domain-containing protein</fullName>
    </recommendedName>
</protein>
<dbReference type="InterPro" id="IPR010998">
    <property type="entry name" value="Integrase_recombinase_N"/>
</dbReference>
<dbReference type="InterPro" id="IPR044068">
    <property type="entry name" value="CB"/>
</dbReference>
<name>A0ABD0MGM4_CIRMR</name>
<gene>
    <name evidence="5" type="ORF">M9458_055407</name>
</gene>
<dbReference type="Gene3D" id="1.10.150.130">
    <property type="match status" value="1"/>
</dbReference>
<feature type="region of interest" description="Disordered" evidence="3">
    <location>
        <begin position="134"/>
        <end position="153"/>
    </location>
</feature>
<keyword evidence="1" id="KW-0238">DNA-binding</keyword>
<dbReference type="SUPFAM" id="SSF47823">
    <property type="entry name" value="lambda integrase-like, N-terminal domain"/>
    <property type="match status" value="1"/>
</dbReference>
<evidence type="ECO:0000256" key="3">
    <source>
        <dbReference type="SAM" id="MobiDB-lite"/>
    </source>
</evidence>
<dbReference type="PROSITE" id="PS51900">
    <property type="entry name" value="CB"/>
    <property type="match status" value="1"/>
</dbReference>
<dbReference type="EMBL" id="JAMKFB020000477">
    <property type="protein sequence ID" value="KAL0149369.1"/>
    <property type="molecule type" value="Genomic_DNA"/>
</dbReference>
<feature type="region of interest" description="Disordered" evidence="3">
    <location>
        <begin position="684"/>
        <end position="736"/>
    </location>
</feature>
<keyword evidence="2" id="KW-0233">DNA recombination</keyword>
<feature type="compositionally biased region" description="Basic residues" evidence="3">
    <location>
        <begin position="556"/>
        <end position="565"/>
    </location>
</feature>
<proteinExistence type="predicted"/>
<feature type="region of interest" description="Disordered" evidence="3">
    <location>
        <begin position="1050"/>
        <end position="1094"/>
    </location>
</feature>
<dbReference type="GO" id="GO:0003677">
    <property type="term" value="F:DNA binding"/>
    <property type="evidence" value="ECO:0007669"/>
    <property type="project" value="UniProtKB-KW"/>
</dbReference>
<feature type="region of interest" description="Disordered" evidence="3">
    <location>
        <begin position="432"/>
        <end position="473"/>
    </location>
</feature>